<dbReference type="Gene3D" id="3.40.1190.10">
    <property type="entry name" value="Mur-like, catalytic domain"/>
    <property type="match status" value="1"/>
</dbReference>
<dbReference type="EC" id="6.3.2.-" evidence="11"/>
<dbReference type="InterPro" id="IPR013221">
    <property type="entry name" value="Mur_ligase_cen"/>
</dbReference>
<dbReference type="Proteomes" id="UP000639051">
    <property type="component" value="Unassembled WGS sequence"/>
</dbReference>
<dbReference type="PANTHER" id="PTHR23135">
    <property type="entry name" value="MUR LIGASE FAMILY MEMBER"/>
    <property type="match status" value="1"/>
</dbReference>
<dbReference type="InterPro" id="IPR036615">
    <property type="entry name" value="Mur_ligase_C_dom_sf"/>
</dbReference>
<feature type="modified residue" description="N6-carboxylysine" evidence="11">
    <location>
        <position position="305"/>
    </location>
</feature>
<feature type="compositionally biased region" description="Polar residues" evidence="13">
    <location>
        <begin position="37"/>
        <end position="56"/>
    </location>
</feature>
<comment type="cofactor">
    <cofactor evidence="11">
        <name>Mg(2+)</name>
        <dbReference type="ChEBI" id="CHEBI:18420"/>
    </cofactor>
</comment>
<proteinExistence type="inferred from homology"/>
<dbReference type="SUPFAM" id="SSF53623">
    <property type="entry name" value="MurD-like peptide ligases, catalytic domain"/>
    <property type="match status" value="1"/>
</dbReference>
<dbReference type="InterPro" id="IPR035911">
    <property type="entry name" value="MurE/MurF_N"/>
</dbReference>
<feature type="binding site" evidence="11">
    <location>
        <begin position="238"/>
        <end position="239"/>
    </location>
    <ligand>
        <name>UDP-N-acetyl-alpha-D-muramoyl-L-alanyl-D-glutamate</name>
        <dbReference type="ChEBI" id="CHEBI:83900"/>
    </ligand>
</feature>
<dbReference type="PANTHER" id="PTHR23135:SF4">
    <property type="entry name" value="UDP-N-ACETYLMURAMOYL-L-ALANYL-D-GLUTAMATE--2,6-DIAMINOPIMELATE LIGASE MURE HOMOLOG, CHLOROPLASTIC"/>
    <property type="match status" value="1"/>
</dbReference>
<feature type="domain" description="Mur ligase central" evidence="16">
    <location>
        <begin position="194"/>
        <end position="407"/>
    </location>
</feature>
<dbReference type="NCBIfam" id="TIGR01085">
    <property type="entry name" value="murE"/>
    <property type="match status" value="1"/>
</dbReference>
<comment type="caution">
    <text evidence="17">The sequence shown here is derived from an EMBL/GenBank/DDBJ whole genome shotgun (WGS) entry which is preliminary data.</text>
</comment>
<dbReference type="SUPFAM" id="SSF53244">
    <property type="entry name" value="MurD-like peptide ligases, peptide-binding domain"/>
    <property type="match status" value="1"/>
</dbReference>
<evidence type="ECO:0000313" key="17">
    <source>
        <dbReference type="EMBL" id="MBL0705506.1"/>
    </source>
</evidence>
<dbReference type="GO" id="GO:0008765">
    <property type="term" value="F:UDP-N-acetylmuramoylalanyl-D-glutamate-2,6-diaminopimelate ligase activity"/>
    <property type="evidence" value="ECO:0007669"/>
    <property type="project" value="UniProtKB-EC"/>
</dbReference>
<keyword evidence="7 11" id="KW-0133">Cell shape</keyword>
<accession>A0ABS1K5E9</accession>
<feature type="domain" description="Mur ligase N-terminal catalytic" evidence="14">
    <location>
        <begin position="94"/>
        <end position="141"/>
    </location>
</feature>
<comment type="pathway">
    <text evidence="11 12">Cell wall biogenesis; peptidoglycan biosynthesis.</text>
</comment>
<keyword evidence="6 11" id="KW-0067">ATP-binding</keyword>
<evidence type="ECO:0000256" key="12">
    <source>
        <dbReference type="RuleBase" id="RU004135"/>
    </source>
</evidence>
<comment type="caution">
    <text evidence="11">Lacks conserved residue(s) required for the propagation of feature annotation.</text>
</comment>
<comment type="PTM">
    <text evidence="11">Carboxylation is probably crucial for Mg(2+) binding and, consequently, for the gamma-phosphate positioning of ATP.</text>
</comment>
<dbReference type="InterPro" id="IPR036565">
    <property type="entry name" value="Mur-like_cat_sf"/>
</dbReference>
<feature type="binding site" evidence="11">
    <location>
        <position position="101"/>
    </location>
    <ligand>
        <name>UDP-N-acetyl-alpha-D-muramoyl-L-alanyl-D-glutamate</name>
        <dbReference type="ChEBI" id="CHEBI:83900"/>
    </ligand>
</feature>
<evidence type="ECO:0000259" key="15">
    <source>
        <dbReference type="Pfam" id="PF02875"/>
    </source>
</evidence>
<dbReference type="InterPro" id="IPR000713">
    <property type="entry name" value="Mur_ligase_N"/>
</dbReference>
<keyword evidence="8 11" id="KW-0573">Peptidoglycan synthesis</keyword>
<evidence type="ECO:0000259" key="16">
    <source>
        <dbReference type="Pfam" id="PF08245"/>
    </source>
</evidence>
<evidence type="ECO:0000313" key="18">
    <source>
        <dbReference type="Proteomes" id="UP000639051"/>
    </source>
</evidence>
<dbReference type="Pfam" id="PF08245">
    <property type="entry name" value="Mur_ligase_M"/>
    <property type="match status" value="1"/>
</dbReference>
<evidence type="ECO:0000256" key="9">
    <source>
        <dbReference type="ARBA" id="ARBA00023306"/>
    </source>
</evidence>
<keyword evidence="10 11" id="KW-0961">Cell wall biogenesis/degradation</keyword>
<comment type="function">
    <text evidence="11">Catalyzes the addition of an amino acid to the nucleotide precursor UDP-N-acetylmuramoyl-L-alanyl-D-glutamate (UMAG) in the biosynthesis of bacterial cell-wall peptidoglycan.</text>
</comment>
<dbReference type="Gene3D" id="3.40.1390.10">
    <property type="entry name" value="MurE/MurF, N-terminal domain"/>
    <property type="match status" value="1"/>
</dbReference>
<evidence type="ECO:0000256" key="4">
    <source>
        <dbReference type="ARBA" id="ARBA00022618"/>
    </source>
</evidence>
<dbReference type="NCBIfam" id="NF001124">
    <property type="entry name" value="PRK00139.1-2"/>
    <property type="match status" value="1"/>
</dbReference>
<dbReference type="Pfam" id="PF02875">
    <property type="entry name" value="Mur_ligase_C"/>
    <property type="match status" value="1"/>
</dbReference>
<sequence length="616" mass="63688">MKVNVSEQPLPPGSSASALSARGDSAPQEDPAHNGPAQDSGTQDSGTQDSGTQDSLGQDGPEALRPAHVAPISLAEVSALVGLPAEGLEDAAPITGASLDSRTVVPGDLYFALPGASRHGADYAQQAVEAGAVAILTDHDGAKRLALSESLAQVPALVLDRPRAAVGPVSALVYGTAAAGTDGGTAQRMLLLGVTGTNGKTTTTYFSNSLLRALGHRTGLIGTIEILAGGEPIPSRLTTPESTEVHALLALMRERGVTAASMEVSSHAIEFGRVDGVRYDAAGFTNLTQDHLDLHGTMEEYYAAKARLFTPERAAHGVVTVDDEWGRRLADEAPIPVTTLAAGAGQADPAGAHPRDVPEADWTVAAARPSGVGTAFELRHRDGATLRVRTGLPGAFNVANAALATLLVVASGATLEKVQRALDRDPFTVEVPGRMQLVGTAPTAIVDFAHNPDALERALDAVRPRTGSGRVIVVFGATGQRDALKRPVMGAVAARGADVVVVTDDDPHDEDPAAIRAQVLAGVRAEDAEKGLGRRIDEVGDRAEAIRHAVDLARDDDVILVAGRGHEVYQEVKGVNLVLDDRAELRGALAERGFRLVAGAGGFGSEASDALESDAQ</sequence>
<evidence type="ECO:0000256" key="11">
    <source>
        <dbReference type="HAMAP-Rule" id="MF_00208"/>
    </source>
</evidence>
<feature type="compositionally biased region" description="Low complexity" evidence="13">
    <location>
        <begin position="14"/>
        <end position="26"/>
    </location>
</feature>
<evidence type="ECO:0000256" key="13">
    <source>
        <dbReference type="SAM" id="MobiDB-lite"/>
    </source>
</evidence>
<gene>
    <name evidence="11" type="primary">murE</name>
    <name evidence="17" type="ORF">JJE72_08310</name>
</gene>
<feature type="binding site" evidence="11">
    <location>
        <position position="273"/>
    </location>
    <ligand>
        <name>UDP-N-acetyl-alpha-D-muramoyl-L-alanyl-D-glutamate</name>
        <dbReference type="ChEBI" id="CHEBI:83900"/>
    </ligand>
</feature>
<feature type="binding site" evidence="11">
    <location>
        <position position="99"/>
    </location>
    <ligand>
        <name>UDP-N-acetyl-alpha-D-muramoyl-L-alanyl-D-glutamate</name>
        <dbReference type="ChEBI" id="CHEBI:83900"/>
    </ligand>
</feature>
<evidence type="ECO:0000256" key="7">
    <source>
        <dbReference type="ARBA" id="ARBA00022960"/>
    </source>
</evidence>
<dbReference type="InterPro" id="IPR005761">
    <property type="entry name" value="UDP-N-AcMur-Glu-dNH2Pim_ligase"/>
</dbReference>
<dbReference type="Pfam" id="PF01225">
    <property type="entry name" value="Mur_ligase"/>
    <property type="match status" value="1"/>
</dbReference>
<comment type="subcellular location">
    <subcellularLocation>
        <location evidence="11 12">Cytoplasm</location>
    </subcellularLocation>
</comment>
<feature type="region of interest" description="Disordered" evidence="13">
    <location>
        <begin position="1"/>
        <end position="63"/>
    </location>
</feature>
<dbReference type="SUPFAM" id="SSF63418">
    <property type="entry name" value="MurE/MurF N-terminal domain"/>
    <property type="match status" value="1"/>
</dbReference>
<keyword evidence="3 11" id="KW-0436">Ligase</keyword>
<keyword evidence="5 11" id="KW-0547">Nucleotide-binding</keyword>
<evidence type="ECO:0000256" key="1">
    <source>
        <dbReference type="ARBA" id="ARBA00005898"/>
    </source>
</evidence>
<feature type="binding site" evidence="11">
    <location>
        <begin position="196"/>
        <end position="202"/>
    </location>
    <ligand>
        <name>ATP</name>
        <dbReference type="ChEBI" id="CHEBI:30616"/>
    </ligand>
</feature>
<feature type="domain" description="Mur ligase C-terminal" evidence="15">
    <location>
        <begin position="433"/>
        <end position="565"/>
    </location>
</feature>
<organism evidence="17 18">
    <name type="scientific">Sinomonas cellulolyticus</name>
    <dbReference type="NCBI Taxonomy" id="2801916"/>
    <lineage>
        <taxon>Bacteria</taxon>
        <taxon>Bacillati</taxon>
        <taxon>Actinomycetota</taxon>
        <taxon>Actinomycetes</taxon>
        <taxon>Micrococcales</taxon>
        <taxon>Micrococcaceae</taxon>
        <taxon>Sinomonas</taxon>
    </lineage>
</organism>
<evidence type="ECO:0000256" key="6">
    <source>
        <dbReference type="ARBA" id="ARBA00022840"/>
    </source>
</evidence>
<evidence type="ECO:0000256" key="10">
    <source>
        <dbReference type="ARBA" id="ARBA00023316"/>
    </source>
</evidence>
<comment type="similarity">
    <text evidence="1 11">Belongs to the MurCDEF family. MurE subfamily.</text>
</comment>
<keyword evidence="9 11" id="KW-0131">Cell cycle</keyword>
<dbReference type="InterPro" id="IPR018109">
    <property type="entry name" value="Folylpolyglutamate_synth_CS"/>
</dbReference>
<dbReference type="NCBIfam" id="NF001126">
    <property type="entry name" value="PRK00139.1-4"/>
    <property type="match status" value="1"/>
</dbReference>
<dbReference type="Gene3D" id="3.90.190.20">
    <property type="entry name" value="Mur ligase, C-terminal domain"/>
    <property type="match status" value="1"/>
</dbReference>
<dbReference type="PROSITE" id="PS01011">
    <property type="entry name" value="FOLYLPOLYGLU_SYNT_1"/>
    <property type="match status" value="1"/>
</dbReference>
<evidence type="ECO:0000256" key="5">
    <source>
        <dbReference type="ARBA" id="ARBA00022741"/>
    </source>
</evidence>
<keyword evidence="4 11" id="KW-0132">Cell division</keyword>
<evidence type="ECO:0000259" key="14">
    <source>
        <dbReference type="Pfam" id="PF01225"/>
    </source>
</evidence>
<protein>
    <recommendedName>
        <fullName evidence="11">UDP-N-acetylmuramyl-tripeptide synthetase</fullName>
        <ecNumber evidence="11">6.3.2.-</ecNumber>
    </recommendedName>
    <alternativeName>
        <fullName evidence="11">UDP-MurNAc-tripeptide synthetase</fullName>
    </alternativeName>
</protein>
<keyword evidence="18" id="KW-1185">Reference proteome</keyword>
<evidence type="ECO:0000256" key="3">
    <source>
        <dbReference type="ARBA" id="ARBA00022598"/>
    </source>
</evidence>
<feature type="binding site" evidence="11">
    <location>
        <position position="265"/>
    </location>
    <ligand>
        <name>UDP-N-acetyl-alpha-D-muramoyl-L-alanyl-D-glutamate</name>
        <dbReference type="ChEBI" id="CHEBI:83900"/>
    </ligand>
</feature>
<name>A0ABS1K5E9_9MICC</name>
<dbReference type="HAMAP" id="MF_00208">
    <property type="entry name" value="MurE"/>
    <property type="match status" value="1"/>
</dbReference>
<keyword evidence="2 11" id="KW-0963">Cytoplasm</keyword>
<reference evidence="17 18" key="1">
    <citation type="submission" date="2021-01" db="EMBL/GenBank/DDBJ databases">
        <title>Genome public.</title>
        <authorList>
            <person name="Liu C."/>
            <person name="Sun Q."/>
        </authorList>
    </citation>
    <scope>NUCLEOTIDE SEQUENCE [LARGE SCALE GENOMIC DNA]</scope>
    <source>
        <strain evidence="17 18">JC656</strain>
    </source>
</reference>
<evidence type="ECO:0000256" key="8">
    <source>
        <dbReference type="ARBA" id="ARBA00022984"/>
    </source>
</evidence>
<keyword evidence="11" id="KW-0460">Magnesium</keyword>
<dbReference type="EMBL" id="JAERRC010000020">
    <property type="protein sequence ID" value="MBL0705506.1"/>
    <property type="molecule type" value="Genomic_DNA"/>
</dbReference>
<dbReference type="InterPro" id="IPR004101">
    <property type="entry name" value="Mur_ligase_C"/>
</dbReference>
<evidence type="ECO:0000256" key="2">
    <source>
        <dbReference type="ARBA" id="ARBA00022490"/>
    </source>
</evidence>